<comment type="similarity">
    <text evidence="2">Belongs to the glycosyltransferase 7 family.</text>
</comment>
<dbReference type="Pfam" id="PF14295">
    <property type="entry name" value="PAN_4"/>
    <property type="match status" value="3"/>
</dbReference>
<dbReference type="Pfam" id="PF02709">
    <property type="entry name" value="Glyco_transf_7C"/>
    <property type="match status" value="1"/>
</dbReference>
<dbReference type="SUPFAM" id="SSF53448">
    <property type="entry name" value="Nucleotide-diphospho-sugar transferases"/>
    <property type="match status" value="1"/>
</dbReference>
<dbReference type="InterPro" id="IPR003859">
    <property type="entry name" value="Galactosyl_T"/>
</dbReference>
<dbReference type="InterPro" id="IPR027791">
    <property type="entry name" value="Galactosyl_T_C"/>
</dbReference>
<proteinExistence type="inferred from homology"/>
<evidence type="ECO:0000256" key="1">
    <source>
        <dbReference type="ARBA" id="ARBA00022679"/>
    </source>
</evidence>
<dbReference type="Proteomes" id="UP001209878">
    <property type="component" value="Unassembled WGS sequence"/>
</dbReference>
<dbReference type="InterPro" id="IPR003609">
    <property type="entry name" value="Pan_app"/>
</dbReference>
<evidence type="ECO:0000313" key="6">
    <source>
        <dbReference type="Proteomes" id="UP001209878"/>
    </source>
</evidence>
<feature type="domain" description="Apple" evidence="4">
    <location>
        <begin position="279"/>
        <end position="324"/>
    </location>
</feature>
<keyword evidence="2" id="KW-0325">Glycoprotein</keyword>
<feature type="domain" description="Apple" evidence="4">
    <location>
        <begin position="125"/>
        <end position="172"/>
    </location>
</feature>
<sequence length="344" mass="39209">MYEGLIGGALAFRKDHFLQVNGFGNKFFGWGGEDDDMWQRIKAVHLPIIRYPAAVSRYTMIKHGSDKPNPSNPFSSMAWIFKPKEYKQDGICNLKYKIHDRKLKPLYTWIYAEPVTSLSRFRGYWGNCVGHTFRLWKASLIDCAATCLALQGCHAFVVMYNICAFKTRSCTLRATDTCQYSHCNRIYVKNDTFDMQPYLEVDGYCRDVEPTVIIRKVSLINCARMCANDSACASFVHAFKVETCMVMPRFCADNETQTSETFKIFYKIPDDIMARYVRRGGDCTGGDLGGHDLSLGACALKCRLLQTCVGFVFVSTQSKSCWLKYHTCATTTPMENADTYYMKQ</sequence>
<dbReference type="AlphaFoldDB" id="A0AAD9NUV6"/>
<dbReference type="PANTHER" id="PTHR19300:SF57">
    <property type="entry name" value="BETA-1,4-N-ACETYLGALACTOSAMINYLTRANSFERASE"/>
    <property type="match status" value="1"/>
</dbReference>
<dbReference type="GO" id="GO:0033842">
    <property type="term" value="F:N-acetyl-beta-glucosaminyl-derivative 4-beta-N-acetylgalactosaminyltransferase activity"/>
    <property type="evidence" value="ECO:0007669"/>
    <property type="project" value="TreeGrafter"/>
</dbReference>
<name>A0AAD9NUV6_RIDPI</name>
<keyword evidence="6" id="KW-1185">Reference proteome</keyword>
<feature type="domain" description="Apple" evidence="4">
    <location>
        <begin position="218"/>
        <end position="237"/>
    </location>
</feature>
<evidence type="ECO:0000256" key="2">
    <source>
        <dbReference type="RuleBase" id="RU368121"/>
    </source>
</evidence>
<dbReference type="Gene3D" id="3.90.550.10">
    <property type="entry name" value="Spore Coat Polysaccharide Biosynthesis Protein SpsA, Chain A"/>
    <property type="match status" value="1"/>
</dbReference>
<dbReference type="GO" id="GO:0006688">
    <property type="term" value="P:glycosphingolipid biosynthetic process"/>
    <property type="evidence" value="ECO:0007669"/>
    <property type="project" value="TreeGrafter"/>
</dbReference>
<comment type="function">
    <text evidence="2">Catalyses the transfer of galactose onto proteins or lipids.</text>
</comment>
<dbReference type="EC" id="2.4.1.-" evidence="2"/>
<dbReference type="EMBL" id="JAODUO010000450">
    <property type="protein sequence ID" value="KAK2180294.1"/>
    <property type="molecule type" value="Genomic_DNA"/>
</dbReference>
<keyword evidence="2" id="KW-0812">Transmembrane</keyword>
<protein>
    <recommendedName>
        <fullName evidence="2">Beta-1,4-galactosyltransferase</fullName>
        <ecNumber evidence="2">2.4.1.-</ecNumber>
    </recommendedName>
</protein>
<dbReference type="PANTHER" id="PTHR19300">
    <property type="entry name" value="BETA-1,4-GALACTOSYLTRANSFERASE"/>
    <property type="match status" value="1"/>
</dbReference>
<dbReference type="GO" id="GO:0016020">
    <property type="term" value="C:membrane"/>
    <property type="evidence" value="ECO:0007669"/>
    <property type="project" value="GOC"/>
</dbReference>
<comment type="caution">
    <text evidence="5">The sequence shown here is derived from an EMBL/GenBank/DDBJ whole genome shotgun (WGS) entry which is preliminary data.</text>
</comment>
<organism evidence="5 6">
    <name type="scientific">Ridgeia piscesae</name>
    <name type="common">Tubeworm</name>
    <dbReference type="NCBI Taxonomy" id="27915"/>
    <lineage>
        <taxon>Eukaryota</taxon>
        <taxon>Metazoa</taxon>
        <taxon>Spiralia</taxon>
        <taxon>Lophotrochozoa</taxon>
        <taxon>Annelida</taxon>
        <taxon>Polychaeta</taxon>
        <taxon>Sedentaria</taxon>
        <taxon>Canalipalpata</taxon>
        <taxon>Sabellida</taxon>
        <taxon>Siboglinidae</taxon>
        <taxon>Ridgeia</taxon>
    </lineage>
</organism>
<keyword evidence="2" id="KW-0735">Signal-anchor</keyword>
<dbReference type="InterPro" id="IPR029044">
    <property type="entry name" value="Nucleotide-diphossugar_trans"/>
</dbReference>
<accession>A0AAD9NUV6</accession>
<feature type="domain" description="Galactosyltransferase C-terminal" evidence="3">
    <location>
        <begin position="2"/>
        <end position="63"/>
    </location>
</feature>
<dbReference type="GO" id="GO:0005794">
    <property type="term" value="C:Golgi apparatus"/>
    <property type="evidence" value="ECO:0007669"/>
    <property type="project" value="TreeGrafter"/>
</dbReference>
<evidence type="ECO:0000313" key="5">
    <source>
        <dbReference type="EMBL" id="KAK2180294.1"/>
    </source>
</evidence>
<reference evidence="5" key="1">
    <citation type="journal article" date="2023" name="Mol. Biol. Evol.">
        <title>Third-Generation Sequencing Reveals the Adaptive Role of the Epigenome in Three Deep-Sea Polychaetes.</title>
        <authorList>
            <person name="Perez M."/>
            <person name="Aroh O."/>
            <person name="Sun Y."/>
            <person name="Lan Y."/>
            <person name="Juniper S.K."/>
            <person name="Young C.R."/>
            <person name="Angers B."/>
            <person name="Qian P.Y."/>
        </authorList>
    </citation>
    <scope>NUCLEOTIDE SEQUENCE</scope>
    <source>
        <strain evidence="5">R07B-5</strain>
    </source>
</reference>
<gene>
    <name evidence="5" type="ORF">NP493_448g04066</name>
</gene>
<dbReference type="GO" id="GO:0008378">
    <property type="term" value="F:galactosyltransferase activity"/>
    <property type="evidence" value="ECO:0007669"/>
    <property type="project" value="TreeGrafter"/>
</dbReference>
<keyword evidence="2" id="KW-0328">Glycosyltransferase</keyword>
<dbReference type="GO" id="GO:0005975">
    <property type="term" value="P:carbohydrate metabolic process"/>
    <property type="evidence" value="ECO:0007669"/>
    <property type="project" value="InterPro"/>
</dbReference>
<evidence type="ECO:0000259" key="4">
    <source>
        <dbReference type="Pfam" id="PF14295"/>
    </source>
</evidence>
<comment type="pathway">
    <text evidence="2">Protein modification; protein glycosylation.</text>
</comment>
<evidence type="ECO:0000259" key="3">
    <source>
        <dbReference type="Pfam" id="PF02709"/>
    </source>
</evidence>
<keyword evidence="1 2" id="KW-0808">Transferase</keyword>